<reference evidence="7 8" key="1">
    <citation type="submission" date="2021-10" db="EMBL/GenBank/DDBJ databases">
        <title>Collection of gut derived symbiotic bacterial strains cultured from healthy donors.</title>
        <authorList>
            <person name="Lin H."/>
            <person name="Littmann E."/>
            <person name="Kohout C."/>
            <person name="Pamer E.G."/>
        </authorList>
    </citation>
    <scope>NUCLEOTIDE SEQUENCE [LARGE SCALE GENOMIC DNA]</scope>
    <source>
        <strain evidence="7 8">DFI.1.165</strain>
    </source>
</reference>
<evidence type="ECO:0000313" key="8">
    <source>
        <dbReference type="Proteomes" id="UP001299546"/>
    </source>
</evidence>
<evidence type="ECO:0000256" key="3">
    <source>
        <dbReference type="ARBA" id="ARBA00022989"/>
    </source>
</evidence>
<keyword evidence="4 5" id="KW-0472">Membrane</keyword>
<proteinExistence type="predicted"/>
<evidence type="ECO:0000256" key="1">
    <source>
        <dbReference type="ARBA" id="ARBA00004141"/>
    </source>
</evidence>
<name>A0ABS8DG40_9FIRM</name>
<dbReference type="InterPro" id="IPR013525">
    <property type="entry name" value="ABC2_TM"/>
</dbReference>
<feature type="transmembrane region" description="Helical" evidence="5">
    <location>
        <begin position="276"/>
        <end position="296"/>
    </location>
</feature>
<feature type="domain" description="ABC-2 type transporter transmembrane" evidence="6">
    <location>
        <begin position="72"/>
        <end position="294"/>
    </location>
</feature>
<dbReference type="InterPro" id="IPR051784">
    <property type="entry name" value="Nod_factor_ABC_transporter"/>
</dbReference>
<sequence>MRKFLNLTRRNCMVFLRDRSAVFFSLLSMLIVLMLMGIFLGSMNVESVTDMLVKYGGIRDAALDLENAEHLVQYWTLAGLMVVNAVTVTLSVIGIMVDDGNENRLESFYSAPVSKGLLAVSYVAAAVIIGTVFCMLTLTVSLVYIRADGGAVLPFAALAQIVLDTLLNTGIFAVIMYLAALFIKSSSAWSGVATVVGTLVGFVGAIYLPMGALPEGVAKVLKYIPVLHGTSLMRKLCCEDALAATFEGLPGEVVSGYREYMGIDIMMGTRNVGSRFQLLFLGICGMIALTAVILTARRKNISDR</sequence>
<comment type="subcellular location">
    <subcellularLocation>
        <location evidence="1">Membrane</location>
        <topology evidence="1">Multi-pass membrane protein</topology>
    </subcellularLocation>
</comment>
<dbReference type="PANTHER" id="PTHR43229:SF2">
    <property type="entry name" value="NODULATION PROTEIN J"/>
    <property type="match status" value="1"/>
</dbReference>
<keyword evidence="2 5" id="KW-0812">Transmembrane</keyword>
<feature type="transmembrane region" description="Helical" evidence="5">
    <location>
        <begin position="188"/>
        <end position="208"/>
    </location>
</feature>
<gene>
    <name evidence="7" type="ORF">LIZ65_08775</name>
</gene>
<evidence type="ECO:0000259" key="6">
    <source>
        <dbReference type="Pfam" id="PF12698"/>
    </source>
</evidence>
<protein>
    <submittedName>
        <fullName evidence="7">ABC transporter permease</fullName>
    </submittedName>
</protein>
<feature type="transmembrane region" description="Helical" evidence="5">
    <location>
        <begin position="21"/>
        <end position="43"/>
    </location>
</feature>
<dbReference type="RefSeq" id="WP_227183490.1">
    <property type="nucleotide sequence ID" value="NZ_JAJCIQ010000005.1"/>
</dbReference>
<dbReference type="Proteomes" id="UP001299546">
    <property type="component" value="Unassembled WGS sequence"/>
</dbReference>
<evidence type="ECO:0000256" key="2">
    <source>
        <dbReference type="ARBA" id="ARBA00022692"/>
    </source>
</evidence>
<accession>A0ABS8DG40</accession>
<organism evidence="7 8">
    <name type="scientific">Bariatricus massiliensis</name>
    <dbReference type="NCBI Taxonomy" id="1745713"/>
    <lineage>
        <taxon>Bacteria</taxon>
        <taxon>Bacillati</taxon>
        <taxon>Bacillota</taxon>
        <taxon>Clostridia</taxon>
        <taxon>Lachnospirales</taxon>
        <taxon>Lachnospiraceae</taxon>
        <taxon>Bariatricus</taxon>
    </lineage>
</organism>
<comment type="caution">
    <text evidence="7">The sequence shown here is derived from an EMBL/GenBank/DDBJ whole genome shotgun (WGS) entry which is preliminary data.</text>
</comment>
<feature type="transmembrane region" description="Helical" evidence="5">
    <location>
        <begin position="117"/>
        <end position="145"/>
    </location>
</feature>
<dbReference type="EMBL" id="JAJCIS010000004">
    <property type="protein sequence ID" value="MCB7387382.1"/>
    <property type="molecule type" value="Genomic_DNA"/>
</dbReference>
<dbReference type="PANTHER" id="PTHR43229">
    <property type="entry name" value="NODULATION PROTEIN J"/>
    <property type="match status" value="1"/>
</dbReference>
<evidence type="ECO:0000256" key="5">
    <source>
        <dbReference type="SAM" id="Phobius"/>
    </source>
</evidence>
<keyword evidence="8" id="KW-1185">Reference proteome</keyword>
<dbReference type="Pfam" id="PF12698">
    <property type="entry name" value="ABC2_membrane_3"/>
    <property type="match status" value="1"/>
</dbReference>
<feature type="transmembrane region" description="Helical" evidence="5">
    <location>
        <begin position="74"/>
        <end position="97"/>
    </location>
</feature>
<keyword evidence="3 5" id="KW-1133">Transmembrane helix</keyword>
<evidence type="ECO:0000313" key="7">
    <source>
        <dbReference type="EMBL" id="MCB7387382.1"/>
    </source>
</evidence>
<feature type="transmembrane region" description="Helical" evidence="5">
    <location>
        <begin position="157"/>
        <end position="181"/>
    </location>
</feature>
<evidence type="ECO:0000256" key="4">
    <source>
        <dbReference type="ARBA" id="ARBA00023136"/>
    </source>
</evidence>